<feature type="transmembrane region" description="Helical" evidence="2">
    <location>
        <begin position="12"/>
        <end position="33"/>
    </location>
</feature>
<dbReference type="PRINTS" id="PR00081">
    <property type="entry name" value="GDHRDH"/>
</dbReference>
<keyword evidence="2" id="KW-0812">Transmembrane</keyword>
<reference evidence="3" key="1">
    <citation type="journal article" date="2020" name="Phytopathology">
        <title>Genome sequence of the chestnut blight fungus Cryphonectria parasitica EP155: A fundamental resource for an archetypical invasive plant pathogen.</title>
        <authorList>
            <person name="Crouch J.A."/>
            <person name="Dawe A."/>
            <person name="Aerts A."/>
            <person name="Barry K."/>
            <person name="Churchill A.C.L."/>
            <person name="Grimwood J."/>
            <person name="Hillman B."/>
            <person name="Milgroom M.G."/>
            <person name="Pangilinan J."/>
            <person name="Smith M."/>
            <person name="Salamov A."/>
            <person name="Schmutz J."/>
            <person name="Yadav J."/>
            <person name="Grigoriev I.V."/>
            <person name="Nuss D."/>
        </authorList>
    </citation>
    <scope>NUCLEOTIDE SEQUENCE</scope>
    <source>
        <strain evidence="3">EP155</strain>
    </source>
</reference>
<comment type="caution">
    <text evidence="3">The sequence shown here is derived from an EMBL/GenBank/DDBJ whole genome shotgun (WGS) entry which is preliminary data.</text>
</comment>
<evidence type="ECO:0000256" key="1">
    <source>
        <dbReference type="ARBA" id="ARBA00023002"/>
    </source>
</evidence>
<dbReference type="OrthoDB" id="542013at2759"/>
<keyword evidence="2" id="KW-1133">Transmembrane helix</keyword>
<evidence type="ECO:0000313" key="4">
    <source>
        <dbReference type="Proteomes" id="UP000803844"/>
    </source>
</evidence>
<keyword evidence="4" id="KW-1185">Reference proteome</keyword>
<dbReference type="InterPro" id="IPR002347">
    <property type="entry name" value="SDR_fam"/>
</dbReference>
<dbReference type="GO" id="GO:0016491">
    <property type="term" value="F:oxidoreductase activity"/>
    <property type="evidence" value="ECO:0007669"/>
    <property type="project" value="UniProtKB-KW"/>
</dbReference>
<evidence type="ECO:0000256" key="2">
    <source>
        <dbReference type="SAM" id="Phobius"/>
    </source>
</evidence>
<dbReference type="EMBL" id="MU032345">
    <property type="protein sequence ID" value="KAF3768664.1"/>
    <property type="molecule type" value="Genomic_DNA"/>
</dbReference>
<dbReference type="AlphaFoldDB" id="A0A9P5CRK3"/>
<dbReference type="Gene3D" id="3.40.50.720">
    <property type="entry name" value="NAD(P)-binding Rossmann-like Domain"/>
    <property type="match status" value="1"/>
</dbReference>
<organism evidence="3 4">
    <name type="scientific">Cryphonectria parasitica (strain ATCC 38755 / EP155)</name>
    <dbReference type="NCBI Taxonomy" id="660469"/>
    <lineage>
        <taxon>Eukaryota</taxon>
        <taxon>Fungi</taxon>
        <taxon>Dikarya</taxon>
        <taxon>Ascomycota</taxon>
        <taxon>Pezizomycotina</taxon>
        <taxon>Sordariomycetes</taxon>
        <taxon>Sordariomycetidae</taxon>
        <taxon>Diaporthales</taxon>
        <taxon>Cryphonectriaceae</taxon>
        <taxon>Cryphonectria-Endothia species complex</taxon>
        <taxon>Cryphonectria</taxon>
    </lineage>
</organism>
<accession>A0A9P5CRK3</accession>
<protein>
    <submittedName>
        <fullName evidence="3">NAD(P)-binding protein</fullName>
    </submittedName>
</protein>
<name>A0A9P5CRK3_CRYP1</name>
<evidence type="ECO:0000313" key="3">
    <source>
        <dbReference type="EMBL" id="KAF3768664.1"/>
    </source>
</evidence>
<dbReference type="SUPFAM" id="SSF51735">
    <property type="entry name" value="NAD(P)-binding Rossmann-fold domains"/>
    <property type="match status" value="1"/>
</dbReference>
<gene>
    <name evidence="3" type="ORF">M406DRAFT_337049</name>
</gene>
<dbReference type="PANTHER" id="PTHR43157:SF31">
    <property type="entry name" value="PHOSPHATIDYLINOSITOL-GLYCAN BIOSYNTHESIS CLASS F PROTEIN"/>
    <property type="match status" value="1"/>
</dbReference>
<keyword evidence="1" id="KW-0560">Oxidoreductase</keyword>
<keyword evidence="2" id="KW-0472">Membrane</keyword>
<dbReference type="InterPro" id="IPR036291">
    <property type="entry name" value="NAD(P)-bd_dom_sf"/>
</dbReference>
<sequence length="353" mass="38984">MDAAAGDSTPSPFIWLWTLIAALDFHFLATFFYNQFRPVPYPKHDFSGKTILVTGANAGLGFEAARHFARLNAAKVILGCRDAEKAQHAKAEIERSTGRPHGVVEAWPLDLTSFDSVREFCSRAGKLDRLDAVVENASVAMVSAEGTLAEGFECTITVNVISTFLMALLLLPTLRRTSAKFNTLARLTIVSSEGHIMARFTEKSAKNIFDAFKSTKVPPDRYQTSKLLQQFIVQELAEDMSSPISNTKGSVILNTVNPGFCRTLLFRHNTFPASVALTAISYLIGRSAEAGSRVLVDAAAARPETNGKWLDTCELREPSAYVRSEEGEEMQIRVYEELMRILEEIEPGITRNI</sequence>
<dbReference type="GeneID" id="63838338"/>
<dbReference type="Proteomes" id="UP000803844">
    <property type="component" value="Unassembled WGS sequence"/>
</dbReference>
<dbReference type="PANTHER" id="PTHR43157">
    <property type="entry name" value="PHOSPHATIDYLINOSITOL-GLYCAN BIOSYNTHESIS CLASS F PROTEIN-RELATED"/>
    <property type="match status" value="1"/>
</dbReference>
<dbReference type="Pfam" id="PF00106">
    <property type="entry name" value="adh_short"/>
    <property type="match status" value="1"/>
</dbReference>
<dbReference type="RefSeq" id="XP_040779625.1">
    <property type="nucleotide sequence ID" value="XM_040921209.1"/>
</dbReference>
<proteinExistence type="predicted"/>